<evidence type="ECO:0000313" key="7">
    <source>
        <dbReference type="EMBL" id="SCE73718.1"/>
    </source>
</evidence>
<evidence type="ECO:0000256" key="3">
    <source>
        <dbReference type="ARBA" id="ARBA00022692"/>
    </source>
</evidence>
<keyword evidence="5 6" id="KW-0472">Membrane</keyword>
<accession>A0A1C4UPX4</accession>
<feature type="transmembrane region" description="Helical" evidence="6">
    <location>
        <begin position="58"/>
        <end position="80"/>
    </location>
</feature>
<keyword evidence="2" id="KW-1003">Cell membrane</keyword>
<organism evidence="7 8">
    <name type="scientific">Micromonospora chaiyaphumensis</name>
    <dbReference type="NCBI Taxonomy" id="307119"/>
    <lineage>
        <taxon>Bacteria</taxon>
        <taxon>Bacillati</taxon>
        <taxon>Actinomycetota</taxon>
        <taxon>Actinomycetes</taxon>
        <taxon>Micromonosporales</taxon>
        <taxon>Micromonosporaceae</taxon>
        <taxon>Micromonospora</taxon>
    </lineage>
</organism>
<name>A0A1C4UPX4_9ACTN</name>
<keyword evidence="3 6" id="KW-0812">Transmembrane</keyword>
<dbReference type="Gene3D" id="1.20.1250.20">
    <property type="entry name" value="MFS general substrate transporter like domains"/>
    <property type="match status" value="1"/>
</dbReference>
<evidence type="ECO:0000256" key="6">
    <source>
        <dbReference type="SAM" id="Phobius"/>
    </source>
</evidence>
<keyword evidence="4 6" id="KW-1133">Transmembrane helix</keyword>
<dbReference type="Proteomes" id="UP000199629">
    <property type="component" value="Unassembled WGS sequence"/>
</dbReference>
<dbReference type="PANTHER" id="PTHR23513">
    <property type="entry name" value="INTEGRAL MEMBRANE EFFLUX PROTEIN-RELATED"/>
    <property type="match status" value="1"/>
</dbReference>
<dbReference type="SUPFAM" id="SSF103473">
    <property type="entry name" value="MFS general substrate transporter"/>
    <property type="match status" value="1"/>
</dbReference>
<gene>
    <name evidence="7" type="ORF">GA0070214_101900</name>
</gene>
<dbReference type="AlphaFoldDB" id="A0A1C4UPX4"/>
<dbReference type="GO" id="GO:0022857">
    <property type="term" value="F:transmembrane transporter activity"/>
    <property type="evidence" value="ECO:0007669"/>
    <property type="project" value="InterPro"/>
</dbReference>
<feature type="transmembrane region" description="Helical" evidence="6">
    <location>
        <begin position="92"/>
        <end position="111"/>
    </location>
</feature>
<dbReference type="PANTHER" id="PTHR23513:SF11">
    <property type="entry name" value="STAPHYLOFERRIN A TRANSPORTER"/>
    <property type="match status" value="1"/>
</dbReference>
<feature type="transmembrane region" description="Helical" evidence="6">
    <location>
        <begin position="381"/>
        <end position="402"/>
    </location>
</feature>
<feature type="transmembrane region" description="Helical" evidence="6">
    <location>
        <begin position="152"/>
        <end position="177"/>
    </location>
</feature>
<dbReference type="EMBL" id="FMCS01000001">
    <property type="protein sequence ID" value="SCE73718.1"/>
    <property type="molecule type" value="Genomic_DNA"/>
</dbReference>
<protein>
    <submittedName>
        <fullName evidence="7">Major Facilitator Superfamily protein</fullName>
    </submittedName>
</protein>
<feature type="transmembrane region" description="Helical" evidence="6">
    <location>
        <begin position="117"/>
        <end position="140"/>
    </location>
</feature>
<evidence type="ECO:0000256" key="2">
    <source>
        <dbReference type="ARBA" id="ARBA00022475"/>
    </source>
</evidence>
<evidence type="ECO:0000256" key="5">
    <source>
        <dbReference type="ARBA" id="ARBA00023136"/>
    </source>
</evidence>
<feature type="transmembrane region" description="Helical" evidence="6">
    <location>
        <begin position="295"/>
        <end position="313"/>
    </location>
</feature>
<feature type="transmembrane region" description="Helical" evidence="6">
    <location>
        <begin position="183"/>
        <end position="204"/>
    </location>
</feature>
<feature type="transmembrane region" description="Helical" evidence="6">
    <location>
        <begin position="262"/>
        <end position="283"/>
    </location>
</feature>
<feature type="transmembrane region" description="Helical" evidence="6">
    <location>
        <begin position="353"/>
        <end position="375"/>
    </location>
</feature>
<dbReference type="GO" id="GO:0005886">
    <property type="term" value="C:plasma membrane"/>
    <property type="evidence" value="ECO:0007669"/>
    <property type="project" value="UniProtKB-SubCell"/>
</dbReference>
<proteinExistence type="predicted"/>
<evidence type="ECO:0000313" key="8">
    <source>
        <dbReference type="Proteomes" id="UP000199629"/>
    </source>
</evidence>
<keyword evidence="8" id="KW-1185">Reference proteome</keyword>
<dbReference type="InterPro" id="IPR011701">
    <property type="entry name" value="MFS"/>
</dbReference>
<evidence type="ECO:0000256" key="1">
    <source>
        <dbReference type="ARBA" id="ARBA00004651"/>
    </source>
</evidence>
<feature type="transmembrane region" description="Helical" evidence="6">
    <location>
        <begin position="230"/>
        <end position="256"/>
    </location>
</feature>
<sequence length="414" mass="40638">MTAPSKAAPARTAPASSAPASEHRVLARYLVAAVTARLADEGARVAVVLVALERTGRAGLGGLLIAALMIPHVVAAPVAGAAADGVRHRKPLYALAFATYALALAGAAQLIGRFTAAAAALLIVAGCVAPLLLGGLSSLLSELAPGTLPRAFVLDSTTYGVAGIAGPAVAAVVAGAVGASWSLVVLGLCVLAGALAFLTLPLPARARDRRRSRTTAPLGGVTVLVRRRGLGAVTVASGLSQLGLGALPVAAASVALHTHRPALTGLVMSATAGGGLTGALLCLRLRVLHRHPERVLLICTGAMAAPLLLTAALPGKWPLLLLFALAGLIGSPVIVALFAVRDREAPPAVRTQVFTLGAGIKVTAAAAGAAVAGLATSHGPAPLLAAIAACQLAGAGAGALLLPAGRRPGAVGDG</sequence>
<reference evidence="8" key="1">
    <citation type="submission" date="2016-06" db="EMBL/GenBank/DDBJ databases">
        <authorList>
            <person name="Varghese N."/>
            <person name="Submissions Spin"/>
        </authorList>
    </citation>
    <scope>NUCLEOTIDE SEQUENCE [LARGE SCALE GENOMIC DNA]</scope>
    <source>
        <strain evidence="8">DSM 45246</strain>
    </source>
</reference>
<dbReference type="InterPro" id="IPR036259">
    <property type="entry name" value="MFS_trans_sf"/>
</dbReference>
<comment type="subcellular location">
    <subcellularLocation>
        <location evidence="1">Cell membrane</location>
        <topology evidence="1">Multi-pass membrane protein</topology>
    </subcellularLocation>
</comment>
<feature type="transmembrane region" description="Helical" evidence="6">
    <location>
        <begin position="319"/>
        <end position="341"/>
    </location>
</feature>
<dbReference type="Pfam" id="PF07690">
    <property type="entry name" value="MFS_1"/>
    <property type="match status" value="1"/>
</dbReference>
<evidence type="ECO:0000256" key="4">
    <source>
        <dbReference type="ARBA" id="ARBA00022989"/>
    </source>
</evidence>